<feature type="domain" description="Putative glycogen debranching enzyme N-terminal" evidence="2">
    <location>
        <begin position="43"/>
        <end position="240"/>
    </location>
</feature>
<evidence type="ECO:0000313" key="5">
    <source>
        <dbReference type="Proteomes" id="UP001524547"/>
    </source>
</evidence>
<dbReference type="Gene3D" id="1.50.10.10">
    <property type="match status" value="1"/>
</dbReference>
<evidence type="ECO:0000256" key="1">
    <source>
        <dbReference type="SAM" id="MobiDB-lite"/>
    </source>
</evidence>
<proteinExistence type="predicted"/>
<feature type="domain" description="Mannosylglycerate hydrolase MGH1-like glycoside hydrolase" evidence="3">
    <location>
        <begin position="324"/>
        <end position="627"/>
    </location>
</feature>
<evidence type="ECO:0000313" key="4">
    <source>
        <dbReference type="EMBL" id="MCQ8242112.1"/>
    </source>
</evidence>
<accession>A0ABT1W1S5</accession>
<name>A0ABT1W1S5_9PROT</name>
<comment type="caution">
    <text evidence="4">The sequence shown here is derived from an EMBL/GenBank/DDBJ whole genome shotgun (WGS) entry which is preliminary data.</text>
</comment>
<sequence>MATPNDDPTLVPASSDASDGPNKPDGFPVGASALLSERRLHTLKHADLFGVFDQNGNILNGPGIADGLYYLDTRHLSRLSLTVCDQPPILLSATLRENNATLSCDLTNPDLEIDDGEAGRTTLSHDLLHVRRTRFLRDQTAFERVQIRNYDVEPRRIVLDIGFGADFADLFEARGTRRTRRGTLADPVVAADTVLLAYDGLDRRRRSTRLRFAPTPDRLDDRTARFELTLKPGQRALVYMEVSCDPEDAAPERDPAEAFLFSLVEARRALRLSSSRAAAIESSNEIFNEAIRRCISDIYMLVTEKPSGPYPYAGVPWYSTAFGRDAIITAIQCLWLDPTIARGVLTYLAAHQADKEDPVADAEPGKILHEVRHGEMAELGEVPFRHYYGSVDSTPLFVMLAGEYLERTGDVAAIAALWPNIERALEWIDRHGDRDGDGLVEYGRRNHEGLANQGWKDSFDSVFHADGALAEGPIALCEVQGYVYAAKRAAAAMGRRLGHNSRAAELEAAADHLRILFNTTFWLDDLGTYAIALDGQKRPCRVRSSNAGHLLYCGIVPPERAARIVSGLMGRTFFSGWGIRTIPAGEARYNPMAYHNGSVWPHDNAIIALGMARYGYKNEAARVFTGLFDASLYADLRRLPELFCGFARQRGEGPVRYPVACSPQAWAAATLPSLVQASLGLRFDPSGVAVHFDRPRLPAFLDELTLHNLSVGGARATVHLQRVDGEVALNVIDRSGPIQVVLTS</sequence>
<evidence type="ECO:0000259" key="3">
    <source>
        <dbReference type="Pfam" id="PF22422"/>
    </source>
</evidence>
<dbReference type="RefSeq" id="WP_422920864.1">
    <property type="nucleotide sequence ID" value="NZ_JAMZEJ010000009.1"/>
</dbReference>
<dbReference type="Proteomes" id="UP001524547">
    <property type="component" value="Unassembled WGS sequence"/>
</dbReference>
<organism evidence="4 5">
    <name type="scientific">Rhizosaccharibacter radicis</name>
    <dbReference type="NCBI Taxonomy" id="2782605"/>
    <lineage>
        <taxon>Bacteria</taxon>
        <taxon>Pseudomonadati</taxon>
        <taxon>Pseudomonadota</taxon>
        <taxon>Alphaproteobacteria</taxon>
        <taxon>Acetobacterales</taxon>
        <taxon>Acetobacteraceae</taxon>
        <taxon>Rhizosaccharibacter</taxon>
    </lineage>
</organism>
<dbReference type="InterPro" id="IPR054491">
    <property type="entry name" value="MGH1-like_GH"/>
</dbReference>
<dbReference type="InterPro" id="IPR012341">
    <property type="entry name" value="6hp_glycosidase-like_sf"/>
</dbReference>
<dbReference type="Pfam" id="PF22422">
    <property type="entry name" value="MGH1-like_GH"/>
    <property type="match status" value="1"/>
</dbReference>
<evidence type="ECO:0000259" key="2">
    <source>
        <dbReference type="Pfam" id="PF14742"/>
    </source>
</evidence>
<dbReference type="InterPro" id="IPR032856">
    <property type="entry name" value="GDE_N_bis"/>
</dbReference>
<dbReference type="Pfam" id="PF14742">
    <property type="entry name" value="GDE_N_bis"/>
    <property type="match status" value="1"/>
</dbReference>
<dbReference type="EMBL" id="JAMZEJ010000009">
    <property type="protein sequence ID" value="MCQ8242112.1"/>
    <property type="molecule type" value="Genomic_DNA"/>
</dbReference>
<dbReference type="SUPFAM" id="SSF48208">
    <property type="entry name" value="Six-hairpin glycosidases"/>
    <property type="match status" value="1"/>
</dbReference>
<dbReference type="InterPro" id="IPR008928">
    <property type="entry name" value="6-hairpin_glycosidase_sf"/>
</dbReference>
<protein>
    <submittedName>
        <fullName evidence="4">Amylo-alpha-1,6-glucosidase</fullName>
    </submittedName>
</protein>
<reference evidence="4 5" key="1">
    <citation type="submission" date="2022-06" db="EMBL/GenBank/DDBJ databases">
        <title>Rhizosaccharibacter gen. nov. sp. nov. KSS12, endophytic bacteria isolated from sugarcane.</title>
        <authorList>
            <person name="Pitiwittayakul N."/>
        </authorList>
    </citation>
    <scope>NUCLEOTIDE SEQUENCE [LARGE SCALE GENOMIC DNA]</scope>
    <source>
        <strain evidence="4 5">KSS12</strain>
    </source>
</reference>
<keyword evidence="5" id="KW-1185">Reference proteome</keyword>
<feature type="region of interest" description="Disordered" evidence="1">
    <location>
        <begin position="1"/>
        <end position="29"/>
    </location>
</feature>
<gene>
    <name evidence="4" type="ORF">NFI88_14835</name>
</gene>